<name>A0A2B4SUD7_STYPI</name>
<evidence type="ECO:0000313" key="3">
    <source>
        <dbReference type="EMBL" id="PFX32956.1"/>
    </source>
</evidence>
<dbReference type="Gene3D" id="1.25.40.20">
    <property type="entry name" value="Ankyrin repeat-containing domain"/>
    <property type="match status" value="2"/>
</dbReference>
<dbReference type="SUPFAM" id="SSF48403">
    <property type="entry name" value="Ankyrin repeat"/>
    <property type="match status" value="2"/>
</dbReference>
<feature type="region of interest" description="Disordered" evidence="2">
    <location>
        <begin position="676"/>
        <end position="740"/>
    </location>
</feature>
<feature type="region of interest" description="Disordered" evidence="2">
    <location>
        <begin position="1311"/>
        <end position="1361"/>
    </location>
</feature>
<comment type="caution">
    <text evidence="3">The sequence shown here is derived from an EMBL/GenBank/DDBJ whole genome shotgun (WGS) entry which is preliminary data.</text>
</comment>
<evidence type="ECO:0000256" key="2">
    <source>
        <dbReference type="SAM" id="MobiDB-lite"/>
    </source>
</evidence>
<feature type="coiled-coil region" evidence="1">
    <location>
        <begin position="1457"/>
        <end position="1519"/>
    </location>
</feature>
<evidence type="ECO:0000256" key="1">
    <source>
        <dbReference type="SAM" id="Coils"/>
    </source>
</evidence>
<organism evidence="3 4">
    <name type="scientific">Stylophora pistillata</name>
    <name type="common">Smooth cauliflower coral</name>
    <dbReference type="NCBI Taxonomy" id="50429"/>
    <lineage>
        <taxon>Eukaryota</taxon>
        <taxon>Metazoa</taxon>
        <taxon>Cnidaria</taxon>
        <taxon>Anthozoa</taxon>
        <taxon>Hexacorallia</taxon>
        <taxon>Scleractinia</taxon>
        <taxon>Astrocoeniina</taxon>
        <taxon>Pocilloporidae</taxon>
        <taxon>Stylophora</taxon>
    </lineage>
</organism>
<feature type="compositionally biased region" description="Low complexity" evidence="2">
    <location>
        <begin position="707"/>
        <end position="726"/>
    </location>
</feature>
<protein>
    <submittedName>
        <fullName evidence="3">Uncharacterized protein</fullName>
    </submittedName>
</protein>
<sequence>MFHTTLCSEGCAVAHHDVIIAIQSLAPRINSSQNATIFSPTRTTRGNNKEDFKKQVEILVSSGWKKNRDVPDDGKELQLPLLHLVSMFGKYEAVEWLLNEEDFDATLRTSTTNETALHLVARHLFKALSARESRLENMSATAKAANFEKVAVLLVRKEVSLFWAKGGLNRETALHILANQLIKATFLDVDLKEEDRGLVFYSKSITAMFKLLLAAKGLTTKDIVKALGIRNGEGSSSLHIIARAGIHGYKLLKYLAKSLGSTDVMKVMDSKHLTVLDIVNEFYPGHDKELHALSEGKRNTMALVSTTLAADDRTPPATAPRQIVYNKEAVELVDFLHTHSKEALKLCHEPVPLNCDSAQQDKRCAIHTKYFPGTCSQECFDTMAAVATIINTHTPLCPAECDLQHHLLTCAVFHPSVVFRTVLNASIPLTFKLCLQSCFNAGWKQDMDVPDPLESLRLPLLHLICMRGNFSAAEKLAQEMELRPVVSSGRNETPLHVAARYFPITYPDKIIADDTFKSVMNFLVKQDKGIIFKVNAQNESVLHVICHSIISAFKVLTRPSENSYHPSLQLKQKNCYMKGFKLVLDMLLDLQSEDKVCKGLICKLLAVRNDANNTFIDVLRKGSSNEIVGSLVLHVKEEFPFCFADGNFDVVITECPLSCPCNRKAVFTRNLGSQVKTSQLEGGNSSTGQEPVSSSQIPSPNVDHKATNQPQPAASTQTAPATNSQSCHVIQPPRASGQPVQVGRILPAQVTRNQPAQVTYNEPVQYSPTQPPQMQDVQAAASSRKPQAQVQSMQVLRQATASSSSQQTFPVAKPTHHIPVVIIKQEPGSEEHNAECCYTSSSHCGAYPSRQNAVIITSDTPDVSTAVQNPLTAQTAQGGAQQGNPPLCCSSPLKSSRQINQAVTNGTAALDSSLNVSTQTAAVPHRRGRGRPYQAVESSTGTAVSQTATKTLPQSEQQKITLKVKDKIVAESLDSLSDTDYKLDLFHTPFCDENCCISHHHLILTLLSTSNRMCANRRPDSFLALLENTKVNFLKCVKKNLTQGLCKDDDLHDDLDIFQYPLIHVAALLLKYTPVDMLNFLGFKLNSCSQKTGEFPLHATLRYCYEAGMKVYRSPGYFERLFPKVFESLSKDISLFKLLSQQDTYGDTPLHVAAKKIIERPGPTTTSTHVIVSPTPDSTQECHSCSSQTQPATRVSLGCNPQARITTLHQHRANFYTSCLVYIFSKLREVATKSDEVILSVVKPVLTVRNKEGETFLQIMCKEHHIAVNGIISLLANFPLPMFYNCIKQCVPRDCWPDIVKNQHLYEEQEIDSGHNQNEPVSSPLEVSMPPEKERGAQPSKPESPKPSSDVSLSETTVTVSPTAEVTIAEESISVPSPATPQHSSASAISPTLVSCIGNFDSVLTPLVANPVHTTLRPTTKRKIIEVLKEEYTERLALAVKGRCEVEEDISKHKSKTKELTESIAKKKAELEKLEKEVQEMQKEMWHKNQAIQALENSLEQFSKEEAELEKNLHVLQEADLEPPAKMRRIEESSCSE</sequence>
<evidence type="ECO:0000313" key="4">
    <source>
        <dbReference type="Proteomes" id="UP000225706"/>
    </source>
</evidence>
<gene>
    <name evidence="3" type="ORF">AWC38_SpisGene2210</name>
</gene>
<dbReference type="OrthoDB" id="5955320at2759"/>
<dbReference type="Proteomes" id="UP000225706">
    <property type="component" value="Unassembled WGS sequence"/>
</dbReference>
<dbReference type="EMBL" id="LSMT01000017">
    <property type="protein sequence ID" value="PFX32956.1"/>
    <property type="molecule type" value="Genomic_DNA"/>
</dbReference>
<feature type="compositionally biased region" description="Polar residues" evidence="2">
    <location>
        <begin position="1350"/>
        <end position="1361"/>
    </location>
</feature>
<dbReference type="InterPro" id="IPR036770">
    <property type="entry name" value="Ankyrin_rpt-contain_sf"/>
</dbReference>
<dbReference type="PANTHER" id="PTHR24121:SF23">
    <property type="entry name" value="NO MECHANORECEPTOR POTENTIAL C, ISOFORM H"/>
    <property type="match status" value="1"/>
</dbReference>
<reference evidence="4" key="1">
    <citation type="journal article" date="2017" name="bioRxiv">
        <title>Comparative analysis of the genomes of Stylophora pistillata and Acropora digitifera provides evidence for extensive differences between species of corals.</title>
        <authorList>
            <person name="Voolstra C.R."/>
            <person name="Li Y."/>
            <person name="Liew Y.J."/>
            <person name="Baumgarten S."/>
            <person name="Zoccola D."/>
            <person name="Flot J.-F."/>
            <person name="Tambutte S."/>
            <person name="Allemand D."/>
            <person name="Aranda M."/>
        </authorList>
    </citation>
    <scope>NUCLEOTIDE SEQUENCE [LARGE SCALE GENOMIC DNA]</scope>
</reference>
<feature type="compositionally biased region" description="Polar residues" evidence="2">
    <location>
        <begin position="676"/>
        <end position="699"/>
    </location>
</feature>
<keyword evidence="1" id="KW-0175">Coiled coil</keyword>
<proteinExistence type="predicted"/>
<accession>A0A2B4SUD7</accession>
<keyword evidence="4" id="KW-1185">Reference proteome</keyword>
<dbReference type="PANTHER" id="PTHR24121">
    <property type="entry name" value="NO MECHANORECEPTOR POTENTIAL C, ISOFORM D-RELATED"/>
    <property type="match status" value="1"/>
</dbReference>